<proteinExistence type="predicted"/>
<comment type="caution">
    <text evidence="1">The sequence shown here is derived from an EMBL/GenBank/DDBJ whole genome shotgun (WGS) entry which is preliminary data.</text>
</comment>
<dbReference type="Proteomes" id="UP000031668">
    <property type="component" value="Unassembled WGS sequence"/>
</dbReference>
<protein>
    <submittedName>
        <fullName evidence="1">Uncharacterized protein</fullName>
    </submittedName>
</protein>
<gene>
    <name evidence="1" type="ORF">RF11_00185</name>
</gene>
<sequence length="1606" mass="186258">MKDEIKDNAEYGNEDIVMLPKNNQTSTECVETLQDLKLKFDTLVNQIIQKNSATNSESKKYLTNLLNSLTECESVDECWLECFFDFISFKSGTIDMNTETRRVAFSMIIRVIEHSDPNVIAKHFLDSAGKWILDPSAQEFVMRVAALFGTVFPPPEILYTIQQSQVGLKNLHSKYDNVLADLLNISFPPARQINERVVSSSKFIKRLEELKLSSVSEDTFALEIFISIICSGSKIIRNTAAKKVGIMLSNPGLVRVVSQLISVIIYNTDIAENDLDFESAKCLLTLKIKVPLENLVDKIIGIWLSEHREKVFHVLQLFLSLSGGLLERFMIRALNIVQALIEWHLKPLIDVLVELWYKRDDVSLIFICNVIKLSQSQVISVFLKKLFETSFESMNFNFFIVQASKTIGFLFLEYCFENLKAADQLPSQSPSRSVVLDDQLVQCFHNARLIFLTSIAKFLSALNVVPDNIASNVCIGIRNILLIQPVHYYFPVCYQSRIVEVDYEFVKHQLILLIVSNDFNIISNILELISHFSVTFSQCDDEILRIFATVFDFLLNLEPEYDTFVHDFANAMLQGNVIDSLFHVCHRPPHRISKQDIPFSQTNHHLAEEINGWNDADKGTSDVSASKHLKITTFITLQKIYIKLFLMSPKSVGSIIFQKYLCIKYIVLSCVFPGIEPNKYLEFEDAKLSRVICYSDPSFEVDNYILIDLTRNIFDFSNFPSFVDNSQKHLFSNLIYENYEFLNIFMERLWHFSIEKHNPFTAVSLLSFIPHFMHQCPVDRITQLPVMLQIMYLSLSYFKCFLQENLSKLLIVCLQETDFTQILGHLNIMLTNRHFANAGLLLFFILTSQIKDVSDYLNDFSYLESYIFDVKFQYLRDTLVSAIERAFLVEKSPIILTIDFWFMKLVSSETYFNTILNLVKGHHRLVSVLVKDHPRAFRSISNLLMNFWPLSISEDDIFAVELLLSLKNDIDDDSYSTLRNKLFQISDSFHFRPEYYLTSIQFGHIIKSNDLDLVNFFVEHVSFENNEPSIDFLVKSLEITQYASSSFIIVIRKLFSLVEFTVHQKWSSFPRWCQSVREILIVQKNALNADIIRQLTTIFSITQPLVARKTINPISETNGWVFVHTYHQISQSTSSPSQITKSSFEDSNIEVLSEGDSVKHGQIEYVLPSSLSDCEISLLLQEQVENDPLTALASIKKGKYYVNHYLSYQTLLKFLNRLSEMKCHQFTHYSGEVLNIICSLHLHPQLFISRRTIEVTRDLLNEQLPNHPKFAKRLFHYLVLEIINGDFDNLTSKLEERYFIWIYVLKQLDHIKIEGILNKHIEEATKFDELIPSIQILLIFVNLNCPNAFYDRIYENFDFCMFYKLCSRIKQTYTDESTMKLLKKAFDCISVREPDTGSQLRFLNFCKIFKLYPLLIIKNFSYFLTCLHLSLKTASLPNPNVNKNRQEAILVMQEILKILQQFPVSEKDEIQMRKINIIFDLVMEKEGTCEVNIESDIVDLLIVKFKENEMFNKLTILPIMVAYWLIIHPIQSIPALKNQMVFIGDCLFRTCRKSLSITAFIKSYISLFVVIPHLFQDKILENILFSKTYLEDETILDQHILQLFQC</sequence>
<evidence type="ECO:0000313" key="1">
    <source>
        <dbReference type="EMBL" id="KII70400.1"/>
    </source>
</evidence>
<evidence type="ECO:0000313" key="2">
    <source>
        <dbReference type="Proteomes" id="UP000031668"/>
    </source>
</evidence>
<dbReference type="OrthoDB" id="10648195at2759"/>
<accession>A0A0C2N1Z1</accession>
<organism evidence="1 2">
    <name type="scientific">Thelohanellus kitauei</name>
    <name type="common">Myxosporean</name>
    <dbReference type="NCBI Taxonomy" id="669202"/>
    <lineage>
        <taxon>Eukaryota</taxon>
        <taxon>Metazoa</taxon>
        <taxon>Cnidaria</taxon>
        <taxon>Myxozoa</taxon>
        <taxon>Myxosporea</taxon>
        <taxon>Bivalvulida</taxon>
        <taxon>Platysporina</taxon>
        <taxon>Myxobolidae</taxon>
        <taxon>Thelohanellus</taxon>
    </lineage>
</organism>
<dbReference type="EMBL" id="JWZT01002083">
    <property type="protein sequence ID" value="KII70400.1"/>
    <property type="molecule type" value="Genomic_DNA"/>
</dbReference>
<name>A0A0C2N1Z1_THEKT</name>
<keyword evidence="2" id="KW-1185">Reference proteome</keyword>
<reference evidence="1 2" key="1">
    <citation type="journal article" date="2014" name="Genome Biol. Evol.">
        <title>The genome of the myxosporean Thelohanellus kitauei shows adaptations to nutrient acquisition within its fish host.</title>
        <authorList>
            <person name="Yang Y."/>
            <person name="Xiong J."/>
            <person name="Zhou Z."/>
            <person name="Huo F."/>
            <person name="Miao W."/>
            <person name="Ran C."/>
            <person name="Liu Y."/>
            <person name="Zhang J."/>
            <person name="Feng J."/>
            <person name="Wang M."/>
            <person name="Wang M."/>
            <person name="Wang L."/>
            <person name="Yao B."/>
        </authorList>
    </citation>
    <scope>NUCLEOTIDE SEQUENCE [LARGE SCALE GENOMIC DNA]</scope>
    <source>
        <strain evidence="1">Wuqing</strain>
    </source>
</reference>